<dbReference type="EMBL" id="WBUI01000019">
    <property type="protein sequence ID" value="KAB2930604.1"/>
    <property type="molecule type" value="Genomic_DNA"/>
</dbReference>
<dbReference type="SMART" id="SM00635">
    <property type="entry name" value="BID_2"/>
    <property type="match status" value="9"/>
</dbReference>
<organism evidence="4 5">
    <name type="scientific">Leptonema illini</name>
    <dbReference type="NCBI Taxonomy" id="183"/>
    <lineage>
        <taxon>Bacteria</taxon>
        <taxon>Pseudomonadati</taxon>
        <taxon>Spirochaetota</taxon>
        <taxon>Spirochaetia</taxon>
        <taxon>Leptospirales</taxon>
        <taxon>Leptospiraceae</taxon>
        <taxon>Leptonema</taxon>
    </lineage>
</organism>
<evidence type="ECO:0000259" key="3">
    <source>
        <dbReference type="SMART" id="SM00635"/>
    </source>
</evidence>
<dbReference type="Gene3D" id="2.60.40.1080">
    <property type="match status" value="9"/>
</dbReference>
<dbReference type="SUPFAM" id="SSF49373">
    <property type="entry name" value="Invasin/intimin cell-adhesion fragments"/>
    <property type="match status" value="5"/>
</dbReference>
<sequence>MKNSMNAFVLRAALLLFSAMLSGSCAAWPAFTAAAGLAAGTGGGGSLFFMPGGSSESVLSSIEITAPSTTFAKTTSQALRATALFSNGTHSDITADALWSSSDSSIVSVLPDGTATAVNTGSATITITYSGKTGQLVLTVSSAPLTSLNISCVNQASALPVGVTRACTATGNFADGSTQDLTSDPNTVWSTASSHIATISSTGVVTGQNTGTTTISASHNGIQAAGVSLTVSAAALSSIEISPANTSLPLGKKQQYTATGTYSDGSTQTITNQVTWSSADTNVATFSATSGQEGFLSTHAEGSATLTATLGAVSASTGLTVTEAVLESISITPASPSAAKGTTLQLTATGLLSDGTSSNITTQVTWSSDNTDIVTVANGAGFEGRATAVATGSTTITAEIGGIDASVTFTVTPAVLSSIQVNIDDSSIAKGTSTTATATGVYTDGSTQDIGDQVSWTSSVPSRVQIGTLTGTTIALISPKIGSTGNATITATLGAVNGTATLTVTAATLVSLQIDPTNPSVALGLTQAFTATGTYTDDTTQDLTTSVTWNSSNTSVATISNAAGQEGVATTLSQGTTQVGAQLGAVNAPTTTLTVGAKALQSITIAPTPTLSIAKGRTQNFTATGNYTDGSTSDLTETVTWVSSDTDSAAISNAAGSRGRLTALDEDTVNITATYNSITSDATQVTITAAVLDSIQVTPDDASLPKGLQQQYTATGVYSDATTLDLTDQVTWSASNARATVSNAGGSQGMVTAVTTGSVSISATLGGVTGSTDLTVTAAVLVSIAVSPTEPSIYSGQTQNFTAVGTYSDASTQSITTQVTWTSSATAVATVSNAGGTEGRATGVAAGSTTITATHVGTGISGSTTLTILASDTTAPTVIGAASLSPTTIRITFSEPVNETEATTASNYKVSLASAVSGSCSDNGNFATAPTTLSVSSVSGSGAVYTLTLGSSQTSGTSYTVLVDRDGIHDVGAPTANALGCPNYADFVGQEQLKVSSAICASTTSFIVTFSKPIRTGNNVAGSAECTTATECGYRYLTTGGTSLGNITSAKVLDGVVCGGATADASKVCLTHSLNQSGAQFGIVVANAVNGDGFDNAWGSIRDSGNTENVQTSPRDRVSFLGCGNSPMNFADGPISTNPFSDGSSFGYLTDYNGQIYIGPNSLGNAATRFAYNGSSPDPVSFSFTKDTTGGQSGNSATTRDGGIAVPPYVTLGHSGCSTNSGDLSTGCGPDNEDGRGVFATGALGGSPFLFLSGARSLENFDYIYYTSDSDTGLDFRYIDLGTITGTVTAGSQSMVVHSNRLYGGFAKFNSGSNAPDFGYVTFNSADSGTGYCTAGQNCDANDGTNGRRFMINRLPYFGGDTAGEGCVSGTCNWGYYVGVDSLYVFRNYVYAANGGLNKVNRNGSIIRSSVTEPTTKCTGTSDPYCADWTEIGPRSHASWYNSNTWWSLELKAISNLIPADRAFAMFAEYNGNLYVTRTVCQTAQSAATGIPGSFTAIAGCTDGTDTNRRAQLWKCVPETTGGANVCDAGDWSVVGDNGTGITNFGDSNNRSITMVIKSGPYLYVAFDNTNGLEVWRTSEANPGSSSAVWTQIGGDGFGDPTNIRQFFSAVSVSVNGVDFLYVSAGRNGVPVRVYRQQN</sequence>
<evidence type="ECO:0000313" key="4">
    <source>
        <dbReference type="EMBL" id="KAB2930604.1"/>
    </source>
</evidence>
<evidence type="ECO:0000256" key="1">
    <source>
        <dbReference type="ARBA" id="ARBA00022729"/>
    </source>
</evidence>
<dbReference type="InterPro" id="IPR014755">
    <property type="entry name" value="Cu-Rt/internalin_Ig-like"/>
</dbReference>
<feature type="domain" description="BIG2" evidence="3">
    <location>
        <begin position="415"/>
        <end position="503"/>
    </location>
</feature>
<feature type="domain" description="BIG2" evidence="3">
    <location>
        <begin position="58"/>
        <end position="139"/>
    </location>
</feature>
<keyword evidence="1 2" id="KW-0732">Signal</keyword>
<feature type="domain" description="BIG2" evidence="3">
    <location>
        <begin position="235"/>
        <end position="320"/>
    </location>
</feature>
<protein>
    <recommendedName>
        <fullName evidence="3">BIG2 domain-containing protein</fullName>
    </recommendedName>
</protein>
<dbReference type="InterPro" id="IPR008964">
    <property type="entry name" value="Invasin/intimin_cell_adhesion"/>
</dbReference>
<feature type="signal peptide" evidence="2">
    <location>
        <begin position="1"/>
        <end position="27"/>
    </location>
</feature>
<feature type="domain" description="BIG2" evidence="3">
    <location>
        <begin position="780"/>
        <end position="864"/>
    </location>
</feature>
<dbReference type="Pfam" id="PF02368">
    <property type="entry name" value="Big_2"/>
    <property type="match status" value="8"/>
</dbReference>
<feature type="domain" description="BIG2" evidence="3">
    <location>
        <begin position="325"/>
        <end position="410"/>
    </location>
</feature>
<evidence type="ECO:0000256" key="2">
    <source>
        <dbReference type="SAM" id="SignalP"/>
    </source>
</evidence>
<dbReference type="Gene3D" id="2.60.40.1220">
    <property type="match status" value="1"/>
</dbReference>
<feature type="chain" id="PRO_5032468620" description="BIG2 domain-containing protein" evidence="2">
    <location>
        <begin position="28"/>
        <end position="1639"/>
    </location>
</feature>
<name>A0A833LWB8_9LEPT</name>
<dbReference type="FunFam" id="2.60.40.1080:FF:000001">
    <property type="entry name" value="Bacterial Ig-like domain, group 2"/>
    <property type="match status" value="6"/>
</dbReference>
<feature type="domain" description="BIG2" evidence="3">
    <location>
        <begin position="691"/>
        <end position="775"/>
    </location>
</feature>
<accession>A0A833LWB8</accession>
<dbReference type="InterPro" id="IPR003343">
    <property type="entry name" value="Big_2"/>
</dbReference>
<evidence type="ECO:0000313" key="5">
    <source>
        <dbReference type="Proteomes" id="UP000460298"/>
    </source>
</evidence>
<proteinExistence type="predicted"/>
<feature type="domain" description="BIG2" evidence="3">
    <location>
        <begin position="599"/>
        <end position="685"/>
    </location>
</feature>
<dbReference type="PROSITE" id="PS51257">
    <property type="entry name" value="PROKAR_LIPOPROTEIN"/>
    <property type="match status" value="1"/>
</dbReference>
<reference evidence="4 5" key="1">
    <citation type="submission" date="2019-10" db="EMBL/GenBank/DDBJ databases">
        <title>Extracellular Electron Transfer in a Candidatus Methanoperedens spp. Enrichment Culture.</title>
        <authorList>
            <person name="Berger S."/>
            <person name="Rangel Shaw D."/>
            <person name="Berben T."/>
            <person name="In 'T Zandt M."/>
            <person name="Frank J."/>
            <person name="Reimann J."/>
            <person name="Jetten M.S.M."/>
            <person name="Welte C.U."/>
        </authorList>
    </citation>
    <scope>NUCLEOTIDE SEQUENCE [LARGE SCALE GENOMIC DNA]</scope>
    <source>
        <strain evidence="4">SB12</strain>
    </source>
</reference>
<comment type="caution">
    <text evidence="4">The sequence shown here is derived from an EMBL/GenBank/DDBJ whole genome shotgun (WGS) entry which is preliminary data.</text>
</comment>
<dbReference type="Proteomes" id="UP000460298">
    <property type="component" value="Unassembled WGS sequence"/>
</dbReference>
<feature type="domain" description="BIG2" evidence="3">
    <location>
        <begin position="144"/>
        <end position="229"/>
    </location>
</feature>
<feature type="domain" description="BIG2" evidence="3">
    <location>
        <begin position="508"/>
        <end position="593"/>
    </location>
</feature>
<gene>
    <name evidence="4" type="ORF">F9K24_16305</name>
</gene>